<sequence>MLRLSPELLVFNDVIATIDAHYHFTASRFHNNGLENEIGTNLGSCKVFAFAKQHKLTKDETLACFAEHYFKDVLVHPESQSHQNIRHFMKSERGLDGVMFDSKVLMEK</sequence>
<geneLocation type="plasmid" evidence="1 2">
    <name>unnamed5</name>
</geneLocation>
<keyword evidence="1" id="KW-0614">Plasmid</keyword>
<dbReference type="InterPro" id="IPR038604">
    <property type="entry name" value="HopJ_sf"/>
</dbReference>
<dbReference type="Proteomes" id="UP000664904">
    <property type="component" value="Plasmid unnamed5"/>
</dbReference>
<accession>A0A975DL74</accession>
<dbReference type="InterPro" id="IPR014984">
    <property type="entry name" value="HopJ"/>
</dbReference>
<dbReference type="AlphaFoldDB" id="A0A975DL74"/>
<proteinExistence type="predicted"/>
<dbReference type="Pfam" id="PF08888">
    <property type="entry name" value="HopJ"/>
    <property type="match status" value="1"/>
</dbReference>
<reference evidence="1" key="1">
    <citation type="submission" date="2021-03" db="EMBL/GenBank/DDBJ databases">
        <title>Complete Genome of Pseudoalteromonas xiamenensis STKMTI.2, a new potential marine bacterium producing anti-Vibrio compounds.</title>
        <authorList>
            <person name="Handayani D.P."/>
            <person name="Isnansetyo A."/>
            <person name="Istiqomah I."/>
            <person name="Jumina J."/>
        </authorList>
    </citation>
    <scope>NUCLEOTIDE SEQUENCE</scope>
    <source>
        <strain evidence="1">STKMTI.2</strain>
        <plasmid evidence="1">unnamed5</plasmid>
    </source>
</reference>
<evidence type="ECO:0000313" key="2">
    <source>
        <dbReference type="Proteomes" id="UP000664904"/>
    </source>
</evidence>
<evidence type="ECO:0000313" key="1">
    <source>
        <dbReference type="EMBL" id="QTH73679.1"/>
    </source>
</evidence>
<dbReference type="Gene3D" id="3.20.160.10">
    <property type="entry name" value="vpa0580 domain like"/>
    <property type="match status" value="1"/>
</dbReference>
<dbReference type="EMBL" id="CP072135">
    <property type="protein sequence ID" value="QTH73679.1"/>
    <property type="molecule type" value="Genomic_DNA"/>
</dbReference>
<dbReference type="KEGG" id="pxi:J5O05_18050"/>
<keyword evidence="2" id="KW-1185">Reference proteome</keyword>
<protein>
    <submittedName>
        <fullName evidence="1">HopJ type III effector protein</fullName>
    </submittedName>
</protein>
<name>A0A975DL74_9GAMM</name>
<gene>
    <name evidence="1" type="ORF">J5O05_18050</name>
</gene>
<organism evidence="1 2">
    <name type="scientific">Pseudoalteromonas xiamenensis</name>
    <dbReference type="NCBI Taxonomy" id="882626"/>
    <lineage>
        <taxon>Bacteria</taxon>
        <taxon>Pseudomonadati</taxon>
        <taxon>Pseudomonadota</taxon>
        <taxon>Gammaproteobacteria</taxon>
        <taxon>Alteromonadales</taxon>
        <taxon>Pseudoalteromonadaceae</taxon>
        <taxon>Pseudoalteromonas</taxon>
    </lineage>
</organism>